<dbReference type="EC" id="2.4.1.57" evidence="3"/>
<dbReference type="PANTHER" id="PTHR46401:SF2">
    <property type="entry name" value="GLYCOSYLTRANSFERASE WBBK-RELATED"/>
    <property type="match status" value="1"/>
</dbReference>
<name>A0A174DPE1_9CLOT</name>
<dbReference type="RefSeq" id="WP_055276521.1">
    <property type="nucleotide sequence ID" value="NZ_CYZV01000018.1"/>
</dbReference>
<keyword evidence="3" id="KW-0328">Glycosyltransferase</keyword>
<dbReference type="PANTHER" id="PTHR46401">
    <property type="entry name" value="GLYCOSYLTRANSFERASE WBBK-RELATED"/>
    <property type="match status" value="1"/>
</dbReference>
<organism evidence="3 4">
    <name type="scientific">Clostridium disporicum</name>
    <dbReference type="NCBI Taxonomy" id="84024"/>
    <lineage>
        <taxon>Bacteria</taxon>
        <taxon>Bacillati</taxon>
        <taxon>Bacillota</taxon>
        <taxon>Clostridia</taxon>
        <taxon>Eubacteriales</taxon>
        <taxon>Clostridiaceae</taxon>
        <taxon>Clostridium</taxon>
    </lineage>
</organism>
<sequence>MLNFTFYWPNLDSSALTKDICLIPFILRKYFKYNSKIITFEKNDFSDAKKYLDNLPIEIVSSDEEVNDYLINTDVLMLVGYYNFNISIIKKYKKLNPNGLVYLKTDFNPYWLSTINVDENLKNNLSLIDIFTVESYHLLNIINSTWPYKASYLTQGYYDFTGNNNIVKYEDKKNTILTVGRLGDYSKATEILIQAFISITDKIPDWKLQLVGPCEDWLINYTENLLATCPQARDRIEFVGPISDKYELKKLYENAKVFCLPSRFEGFPNVFPEAASNGCYIVSSNVHCFNDITNFGLFGSNFQIDNIENLSNVLVKVCNDENRLKSVCYGIQEYSNIHFNWIKQCKKLDSLIKSKLNANTTKKQM</sequence>
<dbReference type="GO" id="GO:0009103">
    <property type="term" value="P:lipopolysaccharide biosynthetic process"/>
    <property type="evidence" value="ECO:0007669"/>
    <property type="project" value="TreeGrafter"/>
</dbReference>
<dbReference type="Proteomes" id="UP000095558">
    <property type="component" value="Unassembled WGS sequence"/>
</dbReference>
<evidence type="ECO:0000313" key="3">
    <source>
        <dbReference type="EMBL" id="CUO26108.1"/>
    </source>
</evidence>
<evidence type="ECO:0000259" key="2">
    <source>
        <dbReference type="Pfam" id="PF00534"/>
    </source>
</evidence>
<dbReference type="Pfam" id="PF00534">
    <property type="entry name" value="Glycos_transf_1"/>
    <property type="match status" value="1"/>
</dbReference>
<dbReference type="OrthoDB" id="9787617at2"/>
<accession>A0A174DPE1</accession>
<keyword evidence="1 3" id="KW-0808">Transferase</keyword>
<dbReference type="AlphaFoldDB" id="A0A174DPE1"/>
<dbReference type="Gene3D" id="3.40.50.2000">
    <property type="entry name" value="Glycogen Phosphorylase B"/>
    <property type="match status" value="1"/>
</dbReference>
<dbReference type="GO" id="GO:0016757">
    <property type="term" value="F:glycosyltransferase activity"/>
    <property type="evidence" value="ECO:0007669"/>
    <property type="project" value="UniProtKB-KW"/>
</dbReference>
<dbReference type="SUPFAM" id="SSF53756">
    <property type="entry name" value="UDP-Glycosyltransferase/glycogen phosphorylase"/>
    <property type="match status" value="1"/>
</dbReference>
<proteinExistence type="predicted"/>
<evidence type="ECO:0000313" key="4">
    <source>
        <dbReference type="Proteomes" id="UP000095558"/>
    </source>
</evidence>
<dbReference type="CDD" id="cd03801">
    <property type="entry name" value="GT4_PimA-like"/>
    <property type="match status" value="1"/>
</dbReference>
<dbReference type="InterPro" id="IPR001296">
    <property type="entry name" value="Glyco_trans_1"/>
</dbReference>
<gene>
    <name evidence="3" type="primary">pimA</name>
    <name evidence="3" type="ORF">ERS852470_01854</name>
</gene>
<dbReference type="EMBL" id="CYZV01000018">
    <property type="protein sequence ID" value="CUO26108.1"/>
    <property type="molecule type" value="Genomic_DNA"/>
</dbReference>
<feature type="domain" description="Glycosyl transferase family 1" evidence="2">
    <location>
        <begin position="170"/>
        <end position="325"/>
    </location>
</feature>
<protein>
    <submittedName>
        <fullName evidence="3">Group 1 glycosyl transferase</fullName>
        <ecNumber evidence="3">2.4.1.57</ecNumber>
    </submittedName>
</protein>
<evidence type="ECO:0000256" key="1">
    <source>
        <dbReference type="ARBA" id="ARBA00022679"/>
    </source>
</evidence>
<reference evidence="3 4" key="1">
    <citation type="submission" date="2015-09" db="EMBL/GenBank/DDBJ databases">
        <authorList>
            <consortium name="Pathogen Informatics"/>
        </authorList>
    </citation>
    <scope>NUCLEOTIDE SEQUENCE [LARGE SCALE GENOMIC DNA]</scope>
    <source>
        <strain evidence="3 4">2789STDY5834855</strain>
    </source>
</reference>